<keyword evidence="4" id="KW-0949">S-adenosyl-L-methionine</keyword>
<dbReference type="CDD" id="cd01335">
    <property type="entry name" value="Radical_SAM"/>
    <property type="match status" value="1"/>
</dbReference>
<evidence type="ECO:0000256" key="4">
    <source>
        <dbReference type="ARBA" id="ARBA00022691"/>
    </source>
</evidence>
<keyword evidence="5" id="KW-0479">Metal-binding</keyword>
<dbReference type="SFLD" id="SFLDF00326">
    <property type="entry name" value="5''-pyrrole_methytransferase"/>
    <property type="match status" value="1"/>
</dbReference>
<evidence type="ECO:0000256" key="1">
    <source>
        <dbReference type="ARBA" id="ARBA00001966"/>
    </source>
</evidence>
<protein>
    <submittedName>
        <fullName evidence="10">Radical SAM superfamily enzyme</fullName>
    </submittedName>
</protein>
<dbReference type="GO" id="GO:0031419">
    <property type="term" value="F:cobalamin binding"/>
    <property type="evidence" value="ECO:0007669"/>
    <property type="project" value="InterPro"/>
</dbReference>
<evidence type="ECO:0000259" key="8">
    <source>
        <dbReference type="PROSITE" id="PS51332"/>
    </source>
</evidence>
<keyword evidence="11" id="KW-1185">Reference proteome</keyword>
<dbReference type="InterPro" id="IPR023404">
    <property type="entry name" value="rSAM_horseshoe"/>
</dbReference>
<dbReference type="InterPro" id="IPR051198">
    <property type="entry name" value="BchE-like"/>
</dbReference>
<dbReference type="InterPro" id="IPR006158">
    <property type="entry name" value="Cobalamin-bd"/>
</dbReference>
<feature type="domain" description="Radical SAM core" evidence="9">
    <location>
        <begin position="216"/>
        <end position="448"/>
    </location>
</feature>
<evidence type="ECO:0000256" key="3">
    <source>
        <dbReference type="ARBA" id="ARBA00022679"/>
    </source>
</evidence>
<dbReference type="Proteomes" id="UP000187822">
    <property type="component" value="Chromosome I"/>
</dbReference>
<dbReference type="OrthoDB" id="2305at2157"/>
<evidence type="ECO:0000256" key="2">
    <source>
        <dbReference type="ARBA" id="ARBA00022603"/>
    </source>
</evidence>
<dbReference type="GO" id="GO:0051536">
    <property type="term" value="F:iron-sulfur cluster binding"/>
    <property type="evidence" value="ECO:0007669"/>
    <property type="project" value="UniProtKB-KW"/>
</dbReference>
<evidence type="ECO:0000256" key="5">
    <source>
        <dbReference type="ARBA" id="ARBA00022723"/>
    </source>
</evidence>
<feature type="domain" description="B12-binding" evidence="8">
    <location>
        <begin position="26"/>
        <end position="163"/>
    </location>
</feature>
<dbReference type="SFLD" id="SFLDS00029">
    <property type="entry name" value="Radical_SAM"/>
    <property type="match status" value="1"/>
</dbReference>
<name>A0A1R4A7Y4_9ARCH</name>
<accession>A0A1R4A7Y4</accession>
<dbReference type="SFLD" id="SFLDG01082">
    <property type="entry name" value="B12-binding_domain_containing"/>
    <property type="match status" value="1"/>
</dbReference>
<dbReference type="PANTHER" id="PTHR43409">
    <property type="entry name" value="ANAEROBIC MAGNESIUM-PROTOPORPHYRIN IX MONOMETHYL ESTER CYCLASE-RELATED"/>
    <property type="match status" value="1"/>
</dbReference>
<keyword evidence="6" id="KW-0408">Iron</keyword>
<dbReference type="PANTHER" id="PTHR43409:SF7">
    <property type="entry name" value="BLL1977 PROTEIN"/>
    <property type="match status" value="1"/>
</dbReference>
<dbReference type="SUPFAM" id="SSF102114">
    <property type="entry name" value="Radical SAM enzymes"/>
    <property type="match status" value="1"/>
</dbReference>
<evidence type="ECO:0000256" key="7">
    <source>
        <dbReference type="ARBA" id="ARBA00023014"/>
    </source>
</evidence>
<dbReference type="EMBL" id="LT719092">
    <property type="protein sequence ID" value="SJK85053.1"/>
    <property type="molecule type" value="Genomic_DNA"/>
</dbReference>
<evidence type="ECO:0000259" key="9">
    <source>
        <dbReference type="PROSITE" id="PS51918"/>
    </source>
</evidence>
<dbReference type="Gene3D" id="3.80.30.20">
    <property type="entry name" value="tm_1862 like domain"/>
    <property type="match status" value="1"/>
</dbReference>
<dbReference type="NCBIfam" id="TIGR04190">
    <property type="entry name" value="B12_SAM_Ta0216"/>
    <property type="match status" value="1"/>
</dbReference>
<dbReference type="InterPro" id="IPR058240">
    <property type="entry name" value="rSAM_sf"/>
</dbReference>
<dbReference type="PROSITE" id="PS51918">
    <property type="entry name" value="RADICAL_SAM"/>
    <property type="match status" value="1"/>
</dbReference>
<evidence type="ECO:0000313" key="11">
    <source>
        <dbReference type="Proteomes" id="UP000187822"/>
    </source>
</evidence>
<evidence type="ECO:0000313" key="10">
    <source>
        <dbReference type="EMBL" id="SJK85053.1"/>
    </source>
</evidence>
<dbReference type="GO" id="GO:0003824">
    <property type="term" value="F:catalytic activity"/>
    <property type="evidence" value="ECO:0007669"/>
    <property type="project" value="InterPro"/>
</dbReference>
<comment type="cofactor">
    <cofactor evidence="1">
        <name>[4Fe-4S] cluster</name>
        <dbReference type="ChEBI" id="CHEBI:49883"/>
    </cofactor>
</comment>
<dbReference type="PROSITE" id="PS51332">
    <property type="entry name" value="B12_BINDING"/>
    <property type="match status" value="1"/>
</dbReference>
<dbReference type="KEGG" id="cdiv:CPM_1250"/>
<organism evidence="10 11">
    <name type="scientific">Cuniculiplasma divulgatum</name>
    <dbReference type="NCBI Taxonomy" id="1673428"/>
    <lineage>
        <taxon>Archaea</taxon>
        <taxon>Methanobacteriati</taxon>
        <taxon>Thermoplasmatota</taxon>
        <taxon>Thermoplasmata</taxon>
        <taxon>Thermoplasmatales</taxon>
        <taxon>Cuniculiplasmataceae</taxon>
        <taxon>Cuniculiplasma</taxon>
    </lineage>
</organism>
<dbReference type="GeneID" id="30927844"/>
<dbReference type="CDD" id="cd02068">
    <property type="entry name" value="radical_SAM_B12_BD"/>
    <property type="match status" value="1"/>
</dbReference>
<keyword evidence="7" id="KW-0411">Iron-sulfur</keyword>
<dbReference type="SMART" id="SM00729">
    <property type="entry name" value="Elp3"/>
    <property type="match status" value="1"/>
</dbReference>
<keyword evidence="3" id="KW-0808">Transferase</keyword>
<dbReference type="RefSeq" id="WP_077076385.1">
    <property type="nucleotide sequence ID" value="NZ_LT719092.1"/>
</dbReference>
<keyword evidence="2" id="KW-0489">Methyltransferase</keyword>
<dbReference type="STRING" id="1673428.CPM_1250"/>
<proteinExistence type="predicted"/>
<dbReference type="AlphaFoldDB" id="A0A1R4A7Y4"/>
<dbReference type="GO" id="GO:0046872">
    <property type="term" value="F:metal ion binding"/>
    <property type="evidence" value="ECO:0007669"/>
    <property type="project" value="UniProtKB-KW"/>
</dbReference>
<dbReference type="InterPro" id="IPR026447">
    <property type="entry name" value="B12_SAM_Ta0216"/>
</dbReference>
<dbReference type="SFLD" id="SFLDG01123">
    <property type="entry name" value="methyltransferase_(Class_B)"/>
    <property type="match status" value="1"/>
</dbReference>
<reference evidence="11" key="1">
    <citation type="submission" date="2016-06" db="EMBL/GenBank/DDBJ databases">
        <authorList>
            <person name="Toshchakov V.S."/>
        </authorList>
    </citation>
    <scope>NUCLEOTIDE SEQUENCE [LARGE SCALE GENOMIC DNA]</scope>
    <source>
        <strain>PM4 (JCM 30641</strain>
        <strain evidence="11">\VKM B-2940)</strain>
    </source>
</reference>
<gene>
    <name evidence="10" type="ORF">CPM_1250</name>
</gene>
<dbReference type="InterPro" id="IPR034466">
    <property type="entry name" value="Methyltransferase_Class_B"/>
</dbReference>
<dbReference type="InterPro" id="IPR006638">
    <property type="entry name" value="Elp3/MiaA/NifB-like_rSAM"/>
</dbReference>
<dbReference type="InterPro" id="IPR007197">
    <property type="entry name" value="rSAM"/>
</dbReference>
<dbReference type="Pfam" id="PF04055">
    <property type="entry name" value="Radical_SAM"/>
    <property type="match status" value="1"/>
</dbReference>
<evidence type="ECO:0000256" key="6">
    <source>
        <dbReference type="ARBA" id="ARBA00023004"/>
    </source>
</evidence>
<sequence length="560" mass="64759">MKTDIAFIHPPSIYDFRKRNLKAGPISDVVPSTPVFEMYPMGFLSMLSYLVPRGYNARISNVASMMVMSDKFDPVKYLKSLDTEIYGIDLHWLPHVHGAISIARIIKEFNPDARVLLGGFSASYFSDDIMKTYPEIDYVLKGDFQEYSTMKLIDSVEKNIDLGTVPNLVYRDEMRHVKHNPNSKENTVDNVFLNYKVLMRNAIKYHDVKGHLPYADWINNPESVTIIEHGCQFNCAFCGGSNFSYRNNFFPVSPVYRNPRTIAKEIELAREILGAPIFVAGDINLAGEKFYGNLFREIKELKADIPILTEYFRPPQKDYLNELSRSFGEFSVEISPESSSENIRRINGREYSNESLEKSIADAKEAGCKKFDVYFTLGISGQGEKELEDDIEYATKLMNHEKGSDMKVYSFISPLTPFIDPGSLIYEKPEKYGFHITARTIEEYYNLLDNGKSWVDFLNYYNDWMSAKDIERLTYQSEIEMITARRDVGLIDSESAENIINNINRYIDGKDYQKDYRKNSHLSYLNKDIEWSKKHNITRSSLMVYWYKELLGLEKDLGRL</sequence>